<keyword evidence="3 12" id="KW-0812">Transmembrane</keyword>
<evidence type="ECO:0000256" key="6">
    <source>
        <dbReference type="ARBA" id="ARBA00023136"/>
    </source>
</evidence>
<evidence type="ECO:0000256" key="3">
    <source>
        <dbReference type="ARBA" id="ARBA00022692"/>
    </source>
</evidence>
<dbReference type="InterPro" id="IPR001611">
    <property type="entry name" value="Leu-rich_rpt"/>
</dbReference>
<keyword evidence="6 12" id="KW-0472">Membrane</keyword>
<dbReference type="EMBL" id="JAUPFM010000007">
    <property type="protein sequence ID" value="KAK2847268.1"/>
    <property type="molecule type" value="Genomic_DNA"/>
</dbReference>
<dbReference type="Gene3D" id="1.20.1510.10">
    <property type="entry name" value="Cation efflux protein transmembrane domain"/>
    <property type="match status" value="1"/>
</dbReference>
<feature type="compositionally biased region" description="Polar residues" evidence="11">
    <location>
        <begin position="546"/>
        <end position="566"/>
    </location>
</feature>
<dbReference type="SUPFAM" id="SSF160240">
    <property type="entry name" value="Cation efflux protein cytoplasmic domain-like"/>
    <property type="match status" value="1"/>
</dbReference>
<feature type="compositionally biased region" description="Polar residues" evidence="11">
    <location>
        <begin position="503"/>
        <end position="527"/>
    </location>
</feature>
<dbReference type="InterPro" id="IPR027470">
    <property type="entry name" value="Cation_efflux_CTD"/>
</dbReference>
<dbReference type="PANTHER" id="PTHR24112">
    <property type="entry name" value="LEUCINE-RICH REPEAT, ISOFORM F-RELATED"/>
    <property type="match status" value="1"/>
</dbReference>
<dbReference type="InterPro" id="IPR051279">
    <property type="entry name" value="PP1-Reg/Actin-Interact_Protein"/>
</dbReference>
<evidence type="ECO:0000256" key="10">
    <source>
        <dbReference type="ARBA" id="ARBA00041209"/>
    </source>
</evidence>
<dbReference type="Proteomes" id="UP001187415">
    <property type="component" value="Unassembled WGS sequence"/>
</dbReference>
<feature type="transmembrane region" description="Helical" evidence="12">
    <location>
        <begin position="1214"/>
        <end position="1243"/>
    </location>
</feature>
<feature type="domain" description="Cation efflux protein cytoplasmic" evidence="13">
    <location>
        <begin position="1291"/>
        <end position="1365"/>
    </location>
</feature>
<evidence type="ECO:0000256" key="12">
    <source>
        <dbReference type="SAM" id="Phobius"/>
    </source>
</evidence>
<dbReference type="GO" id="GO:0004864">
    <property type="term" value="F:protein phosphatase inhibitor activity"/>
    <property type="evidence" value="ECO:0007669"/>
    <property type="project" value="UniProtKB-KW"/>
</dbReference>
<feature type="region of interest" description="Disordered" evidence="11">
    <location>
        <begin position="710"/>
        <end position="757"/>
    </location>
</feature>
<sequence length="1445" mass="156582">MAEGLSEASQRSNTETTSIDHPSVAEGDEKHKPSGKRVTFPSDEDIVSGAVEPKDPWRHAQNVTLEEILSSYKQACQKLNCKPIPKVLKQIQELKDLTQRNECLDLKGEKLDYKACESLEEILKRVQFKVIDLEQTNLDEDGASALFDMIEYYESATHLNISFNKHIGTRGWQAAAHMMRKTSSLQYLDARNTPLLDHSAPFVARALRISGSLAVLHLENAGLSGRPLMLLATALKMNMNLRELYLADNKLNGLQDSAQLGNLLKFNYNIQILDLRNNHILDSGLAYVCEGLKEQRKGLVTLVLWNNQLTHNGMGYLAAALPCTQSLETLNLGHNAVGNEGVHKLKDGLIANRSVLRLGLASTKLSCEGAVAVAEFIAESPRLLRLDLRENEIKTGGLMALSLALKVNTSLLRLDLDREPKKETVKSFIETQRALLAEIQNGCKRNFILAKEKEETEQKMRLSASMAEIATEDGTRDEEDEEEPASEDRVERKEVEEDEEGESTGNTVQTSSQPGSSSEVSASQINMESDSDTEDEEEEEEVVTKSCATLNSSTHSNQTAPQTESGVAQPALSASHASLSPSASPVGGPSVVSSITVMESPVSPGTPPSPGRCISVSSPGRGHKIFMVTRVESPPEQQLLQIGAPTSPSQTKEASKKPVDMITQPMLQQTPPAPQTPTQTLKEVKESLPAPSTDCKMTEQSPVAHLESALHTKQSHTLEPHSTSQSTDHVTPSTLDPDGTDPSLQVRGPPSDFSPVQPQAWQLRHGACECQLWTGAGGAAARSQFGDGEGSAMRLLETALTGENSTWIICLAVRNIPPSTKAVQYPISLPTFPTTVRGDGVHVSCSEGVWRWEEVEYRGRPLVSVAVMRPLHCCMLAVTLLLLVCEVIFSQLCKSLITLVDGFHTLFVLLCMVTPPPLTATIIKPPLCPLDSPASPSCHSSAPHAESCVVPPPGTQTTTEGPGLPAHPHTNHEASSLVTSYQLSPPGISPPALDCGVSYTNSRVQPVGTFFSTLLLVCLCISYLIEIISFSLEPHPVQRPFLLVAVGAVSLLHKMLLLRLNWNQLRNEREETYGRPESGVEVNHKVLAEEETKNRAESGRGLDEVNQVQSAVDTLLHNGALVLCNPETSSVPDTDSQTPEQQPQVHLCAASPQNIWDSDVVRRGRDLKISQRICYSSNVTGILKDNVCMGHREGQNTCKSSHHREEPATSRWPVGIVSALLVAQGLFTSLLALANSLVMLLIQPQLLHSPGPNSLVVYLDPGLSLLAVIVLITTVWPQMCRYGLLLLQGTPPHICVQQLERRIASVPGVQAVHDLHIWQLAESLIVASVHVHCTARFPAHRCADLMSGVTKVLQSVGVSCCTVQPEFASCGGSSADAGRDDSPAVHRQDRCLPPPLACSLACGKACAGSMCCSPREENTRSLMAPTAGETKAEPQTLIIENAGGK</sequence>
<feature type="transmembrane region" description="Helical" evidence="12">
    <location>
        <begin position="867"/>
        <end position="889"/>
    </location>
</feature>
<dbReference type="SUPFAM" id="SSF52047">
    <property type="entry name" value="RNI-like"/>
    <property type="match status" value="1"/>
</dbReference>
<organism evidence="14 15">
    <name type="scientific">Channa striata</name>
    <name type="common">Snakehead murrel</name>
    <name type="synonym">Ophicephalus striatus</name>
    <dbReference type="NCBI Taxonomy" id="64152"/>
    <lineage>
        <taxon>Eukaryota</taxon>
        <taxon>Metazoa</taxon>
        <taxon>Chordata</taxon>
        <taxon>Craniata</taxon>
        <taxon>Vertebrata</taxon>
        <taxon>Euteleostomi</taxon>
        <taxon>Actinopterygii</taxon>
        <taxon>Neopterygii</taxon>
        <taxon>Teleostei</taxon>
        <taxon>Neoteleostei</taxon>
        <taxon>Acanthomorphata</taxon>
        <taxon>Anabantaria</taxon>
        <taxon>Anabantiformes</taxon>
        <taxon>Channoidei</taxon>
        <taxon>Channidae</taxon>
        <taxon>Channa</taxon>
    </lineage>
</organism>
<evidence type="ECO:0000313" key="15">
    <source>
        <dbReference type="Proteomes" id="UP001187415"/>
    </source>
</evidence>
<feature type="transmembrane region" description="Helical" evidence="12">
    <location>
        <begin position="1255"/>
        <end position="1276"/>
    </location>
</feature>
<comment type="subcellular location">
    <subcellularLocation>
        <location evidence="1">Membrane</location>
        <topology evidence="1">Multi-pass membrane protein</topology>
    </subcellularLocation>
</comment>
<proteinExistence type="inferred from homology"/>
<keyword evidence="4" id="KW-0677">Repeat</keyword>
<evidence type="ECO:0000256" key="5">
    <source>
        <dbReference type="ARBA" id="ARBA00022989"/>
    </source>
</evidence>
<feature type="compositionally biased region" description="Polar residues" evidence="11">
    <location>
        <begin position="635"/>
        <end position="652"/>
    </location>
</feature>
<dbReference type="InterPro" id="IPR032675">
    <property type="entry name" value="LRR_dom_sf"/>
</dbReference>
<evidence type="ECO:0000259" key="13">
    <source>
        <dbReference type="Pfam" id="PF16916"/>
    </source>
</evidence>
<feature type="transmembrane region" description="Helical" evidence="12">
    <location>
        <begin position="1007"/>
        <end position="1029"/>
    </location>
</feature>
<feature type="region of interest" description="Disordered" evidence="11">
    <location>
        <begin position="947"/>
        <end position="969"/>
    </location>
</feature>
<evidence type="ECO:0000256" key="11">
    <source>
        <dbReference type="SAM" id="MobiDB-lite"/>
    </source>
</evidence>
<keyword evidence="2" id="KW-0433">Leucine-rich repeat</keyword>
<dbReference type="CDD" id="cd00116">
    <property type="entry name" value="LRR_RI"/>
    <property type="match status" value="1"/>
</dbReference>
<dbReference type="GO" id="GO:0016020">
    <property type="term" value="C:membrane"/>
    <property type="evidence" value="ECO:0007669"/>
    <property type="project" value="UniProtKB-SubCell"/>
</dbReference>
<keyword evidence="5 12" id="KW-1133">Transmembrane helix</keyword>
<feature type="compositionally biased region" description="Basic and acidic residues" evidence="11">
    <location>
        <begin position="486"/>
        <end position="495"/>
    </location>
</feature>
<dbReference type="FunFam" id="3.80.10.10:FF:000324">
    <property type="entry name" value="Protein phosphatase 1 regulatory subunit 37"/>
    <property type="match status" value="1"/>
</dbReference>
<feature type="region of interest" description="Disordered" evidence="11">
    <location>
        <begin position="468"/>
        <end position="658"/>
    </location>
</feature>
<dbReference type="SMART" id="SM00368">
    <property type="entry name" value="LRR_RI"/>
    <property type="match status" value="8"/>
</dbReference>
<accession>A0AA88SQC7</accession>
<protein>
    <recommendedName>
        <fullName evidence="9">Protein phosphatase 1 regulatory subunit 37</fullName>
    </recommendedName>
    <alternativeName>
        <fullName evidence="10">Leucine-rich repeat-containing protein 68</fullName>
    </alternativeName>
</protein>
<keyword evidence="7" id="KW-0650">Protein phosphatase inhibitor</keyword>
<dbReference type="Pfam" id="PF16916">
    <property type="entry name" value="ZT_dimer"/>
    <property type="match status" value="1"/>
</dbReference>
<evidence type="ECO:0000256" key="1">
    <source>
        <dbReference type="ARBA" id="ARBA00004141"/>
    </source>
</evidence>
<dbReference type="SUPFAM" id="SSF161111">
    <property type="entry name" value="Cation efflux protein transmembrane domain-like"/>
    <property type="match status" value="1"/>
</dbReference>
<comment type="similarity">
    <text evidence="8">Belongs to the PPP1R37 family.</text>
</comment>
<dbReference type="Gene3D" id="3.80.10.10">
    <property type="entry name" value="Ribonuclease Inhibitor"/>
    <property type="match status" value="1"/>
</dbReference>
<comment type="caution">
    <text evidence="14">The sequence shown here is derived from an EMBL/GenBank/DDBJ whole genome shotgun (WGS) entry which is preliminary data.</text>
</comment>
<dbReference type="InterPro" id="IPR036837">
    <property type="entry name" value="Cation_efflux_CTD_sf"/>
</dbReference>
<feature type="region of interest" description="Disordered" evidence="11">
    <location>
        <begin position="1"/>
        <end position="50"/>
    </location>
</feature>
<evidence type="ECO:0000256" key="2">
    <source>
        <dbReference type="ARBA" id="ARBA00022614"/>
    </source>
</evidence>
<dbReference type="PANTHER" id="PTHR24112:SF9">
    <property type="entry name" value="PROTEIN PHOSPHATASE 1 REGULATORY SUBUNIT 37"/>
    <property type="match status" value="1"/>
</dbReference>
<feature type="transmembrane region" description="Helical" evidence="12">
    <location>
        <begin position="1041"/>
        <end position="1060"/>
    </location>
</feature>
<evidence type="ECO:0000256" key="8">
    <source>
        <dbReference type="ARBA" id="ARBA00038315"/>
    </source>
</evidence>
<feature type="compositionally biased region" description="Low complexity" evidence="11">
    <location>
        <begin position="570"/>
        <end position="594"/>
    </location>
</feature>
<keyword evidence="15" id="KW-1185">Reference proteome</keyword>
<dbReference type="PROSITE" id="PS51450">
    <property type="entry name" value="LRR"/>
    <property type="match status" value="1"/>
</dbReference>
<evidence type="ECO:0000256" key="4">
    <source>
        <dbReference type="ARBA" id="ARBA00022737"/>
    </source>
</evidence>
<feature type="compositionally biased region" description="Acidic residues" evidence="11">
    <location>
        <begin position="529"/>
        <end position="541"/>
    </location>
</feature>
<evidence type="ECO:0000256" key="7">
    <source>
        <dbReference type="ARBA" id="ARBA00023272"/>
    </source>
</evidence>
<feature type="compositionally biased region" description="Polar residues" evidence="11">
    <location>
        <begin position="7"/>
        <end position="20"/>
    </location>
</feature>
<evidence type="ECO:0000313" key="14">
    <source>
        <dbReference type="EMBL" id="KAK2847268.1"/>
    </source>
</evidence>
<feature type="region of interest" description="Disordered" evidence="11">
    <location>
        <begin position="1426"/>
        <end position="1445"/>
    </location>
</feature>
<dbReference type="Pfam" id="PF13516">
    <property type="entry name" value="LRR_6"/>
    <property type="match status" value="2"/>
</dbReference>
<feature type="compositionally biased region" description="Polar residues" evidence="11">
    <location>
        <begin position="711"/>
        <end position="734"/>
    </location>
</feature>
<evidence type="ECO:0000256" key="9">
    <source>
        <dbReference type="ARBA" id="ARBA00040684"/>
    </source>
</evidence>
<name>A0AA88SQC7_CHASR</name>
<feature type="compositionally biased region" description="Acidic residues" evidence="11">
    <location>
        <begin position="475"/>
        <end position="485"/>
    </location>
</feature>
<dbReference type="InterPro" id="IPR027469">
    <property type="entry name" value="Cation_efflux_TMD_sf"/>
</dbReference>
<gene>
    <name evidence="14" type="ORF">Q5P01_010267</name>
</gene>
<reference evidence="14" key="1">
    <citation type="submission" date="2023-07" db="EMBL/GenBank/DDBJ databases">
        <title>Chromosome-level Genome Assembly of Striped Snakehead (Channa striata).</title>
        <authorList>
            <person name="Liu H."/>
        </authorList>
    </citation>
    <scope>NUCLEOTIDE SEQUENCE</scope>
    <source>
        <strain evidence="14">Gz</strain>
        <tissue evidence="14">Muscle</tissue>
    </source>
</reference>